<reference evidence="4" key="1">
    <citation type="journal article" date="2014" name="Proc. Natl. Acad. Sci. U.S.A.">
        <title>Extensive sampling of basidiomycete genomes demonstrates inadequacy of the white-rot/brown-rot paradigm for wood decay fungi.</title>
        <authorList>
            <person name="Riley R."/>
            <person name="Salamov A.A."/>
            <person name="Brown D.W."/>
            <person name="Nagy L.G."/>
            <person name="Floudas D."/>
            <person name="Held B.W."/>
            <person name="Levasseur A."/>
            <person name="Lombard V."/>
            <person name="Morin E."/>
            <person name="Otillar R."/>
            <person name="Lindquist E.A."/>
            <person name="Sun H."/>
            <person name="LaButti K.M."/>
            <person name="Schmutz J."/>
            <person name="Jabbour D."/>
            <person name="Luo H."/>
            <person name="Baker S.E."/>
            <person name="Pisabarro A.G."/>
            <person name="Walton J.D."/>
            <person name="Blanchette R.A."/>
            <person name="Henrissat B."/>
            <person name="Martin F."/>
            <person name="Cullen D."/>
            <person name="Hibbett D.S."/>
            <person name="Grigoriev I.V."/>
        </authorList>
    </citation>
    <scope>NUCLEOTIDE SEQUENCE [LARGE SCALE GENOMIC DNA]</scope>
    <source>
        <strain evidence="4">MUCL 33604</strain>
    </source>
</reference>
<dbReference type="AlphaFoldDB" id="A0A067PMB4"/>
<proteinExistence type="predicted"/>
<evidence type="ECO:0000313" key="4">
    <source>
        <dbReference type="Proteomes" id="UP000027265"/>
    </source>
</evidence>
<keyword evidence="4" id="KW-1185">Reference proteome</keyword>
<protein>
    <recommendedName>
        <fullName evidence="2">Protein kinase domain-containing protein</fullName>
    </recommendedName>
</protein>
<evidence type="ECO:0000256" key="1">
    <source>
        <dbReference type="SAM" id="Phobius"/>
    </source>
</evidence>
<keyword evidence="1" id="KW-0472">Membrane</keyword>
<keyword evidence="1" id="KW-1133">Transmembrane helix</keyword>
<organism evidence="3 4">
    <name type="scientific">Jaapia argillacea MUCL 33604</name>
    <dbReference type="NCBI Taxonomy" id="933084"/>
    <lineage>
        <taxon>Eukaryota</taxon>
        <taxon>Fungi</taxon>
        <taxon>Dikarya</taxon>
        <taxon>Basidiomycota</taxon>
        <taxon>Agaricomycotina</taxon>
        <taxon>Agaricomycetes</taxon>
        <taxon>Agaricomycetidae</taxon>
        <taxon>Jaapiales</taxon>
        <taxon>Jaapiaceae</taxon>
        <taxon>Jaapia</taxon>
    </lineage>
</organism>
<dbReference type="GO" id="GO:0005524">
    <property type="term" value="F:ATP binding"/>
    <property type="evidence" value="ECO:0007669"/>
    <property type="project" value="InterPro"/>
</dbReference>
<dbReference type="EMBL" id="KL197727">
    <property type="protein sequence ID" value="KDQ54950.1"/>
    <property type="molecule type" value="Genomic_DNA"/>
</dbReference>
<evidence type="ECO:0000313" key="3">
    <source>
        <dbReference type="EMBL" id="KDQ54950.1"/>
    </source>
</evidence>
<dbReference type="PROSITE" id="PS50011">
    <property type="entry name" value="PROTEIN_KINASE_DOM"/>
    <property type="match status" value="1"/>
</dbReference>
<dbReference type="InParanoid" id="A0A067PMB4"/>
<evidence type="ECO:0000259" key="2">
    <source>
        <dbReference type="PROSITE" id="PS50011"/>
    </source>
</evidence>
<dbReference type="STRING" id="933084.A0A067PMB4"/>
<name>A0A067PMB4_9AGAM</name>
<dbReference type="HOGENOM" id="CLU_551011_0_0_1"/>
<dbReference type="OrthoDB" id="4062651at2759"/>
<dbReference type="Proteomes" id="UP000027265">
    <property type="component" value="Unassembled WGS sequence"/>
</dbReference>
<gene>
    <name evidence="3" type="ORF">JAAARDRAFT_693564</name>
</gene>
<accession>A0A067PMB4</accession>
<feature type="domain" description="Protein kinase" evidence="2">
    <location>
        <begin position="1"/>
        <end position="366"/>
    </location>
</feature>
<dbReference type="InterPro" id="IPR011009">
    <property type="entry name" value="Kinase-like_dom_sf"/>
</dbReference>
<dbReference type="InterPro" id="IPR000719">
    <property type="entry name" value="Prot_kinase_dom"/>
</dbReference>
<keyword evidence="1" id="KW-0812">Transmembrane</keyword>
<feature type="transmembrane region" description="Helical" evidence="1">
    <location>
        <begin position="256"/>
        <end position="277"/>
    </location>
</feature>
<dbReference type="GO" id="GO:0004672">
    <property type="term" value="F:protein kinase activity"/>
    <property type="evidence" value="ECO:0007669"/>
    <property type="project" value="InterPro"/>
</dbReference>
<sequence>MSGKRELISSHEAWDERTDQVAFTVILWREEGRLYYLRHPNRTFDLQSLVAEPIDPRDYYPFWNSTILEAPSPLPQDSYCKEPPFVLYQQGIRADQLLDEAEVYEVLRNHPHPAICCYHGCVRDGPYLASICLKKYRRRLDQQLGLEWPEVEALPLIPALRQGVAHLHSLGFVLDDLNPRNIMLDENGYPIIIDFGSCRRTGNTEPINGTRGWYIPCWLSSPINDLYALDLIHHHLTSKITTIPPLLNLAGRGTSVLVIGFAGFIGSALFSGLSVVFPSLRVTPLLFSDEGIPDNHVAANSVDHKYISSTDIRGIRAIVSQSDIVINVRDDLTNELLSTILGALHDRSGSGTHPKPIFIHTSHSSLFDNGQDVFRSLNDLKTRLEDLPKARGTNVHIQVDDLVCLYLLVLRHALYDGTAPRPAQVYRGIGSTHSWGDIMGLVASLLPSPSGTEVCDDGLKSTEDPHDTIGWRPEGPPIEVELGADVKAAVSMIGS</sequence>
<dbReference type="Gene3D" id="1.10.510.10">
    <property type="entry name" value="Transferase(Phosphotransferase) domain 1"/>
    <property type="match status" value="1"/>
</dbReference>
<dbReference type="SUPFAM" id="SSF56112">
    <property type="entry name" value="Protein kinase-like (PK-like)"/>
    <property type="match status" value="1"/>
</dbReference>
<dbReference type="Pfam" id="PF00069">
    <property type="entry name" value="Pkinase"/>
    <property type="match status" value="1"/>
</dbReference>